<dbReference type="InterPro" id="IPR027417">
    <property type="entry name" value="P-loop_NTPase"/>
</dbReference>
<evidence type="ECO:0000256" key="8">
    <source>
        <dbReference type="ARBA" id="ARBA00023316"/>
    </source>
</evidence>
<dbReference type="Proteomes" id="UP001234989">
    <property type="component" value="Chromosome 3"/>
</dbReference>
<dbReference type="InterPro" id="IPR032675">
    <property type="entry name" value="LRR_dom_sf"/>
</dbReference>
<keyword evidence="4" id="KW-0433">Leucine-rich repeat</keyword>
<sequence>MDPIIAYQLRKNVANIIQQQREAVNQIIEELKDDHYKGIGIYGMGGIGKTTLAVEVGKLARDCGIVKEVIMVVVSQTPNIRKIQGQIADMLNHRLEEESTLGRAEIGIPHGDEHKACRIMLTTRQKDLCTAIGTKGIPLRLLSEEESSHLLRKYACTSTSDLCPELDSTVMNFVKECQGLPLALVTVGSALRGKEQVEWEAALQLLKKSQPFSPTYASKTIFSCLDLSYNFLENEEIRLCFLMCCLYPEDREISIEDLTRDWTGKGLFSDVDTIEEARARVCLRVGQLKSSCLLLDVGKEKIPENLLSRLVQLEELYMGWSFRLWQLADGSTEGSGQVSLSELMSLPQLNILCVEVSTLLAFPENFDLPSIHKFEITVGYHSAICYPNSRRFYLREIKTGIPNGMKHMLQFSKELTMFCASKVILKSIFDVEGGLNHLKTLEITANDEITYFIDEVLHSDAPLVLGSLKKLHLRTFKKLFSLSVLPIKPGSFQNLRILRVENCDNLFFLIQTSLLQRLSSIEEVHVYSCNKLLDIFQLNEAAFDEEQKLLSTLKKIWLARLPTLFEIWRVPKQLLLNATLQNKQCFSNLTDVLIRLTRIIGEEPEGVSANVQNGHVLFPNLRAVHIGSCRNLRNLFSARSLGKLEELKVNDMPNLVELINNEESEREREREEENDKIIVLSELKVLRITKSGSVERLCTEAFCMDLPSLEEFVLVECPKMADTVKRGLGSASNLLKAEIEEQSFFSTMAREVFSSKNLRGVAVGPHGKHSRAINLVWLVFNIARLKLPVMALKKITTRVKTFVTTPFKKRSKHYKLPPPQPEPPTPQISPPKSPEMSTQQQQIRPLLQPFLFPKAKSTVLPDPSQFFAHNLLSTPLPTNSFFQNFVLKNGDQPEYIHPYLIKSSNSSLSICYPPQFRNPSFVYQIFNADLTISMLNNPNPNVPHVISSFSDLSVTLDLPSSNLRFFLVRGCPFVTCNVIVDVALKISTIHAILECSWNATLTKYTIKLNNGQTWILYASSPINLSNDMNNITSSEFSGTIRIVLLPNSDYEAVLDRFSSCYPKSGNAVFNQPFCVEYKWEKAGWGDLLMLAHPLHLQLLSDRSGVTLEDFKYNSIDGELVGVVGDSWLLKSDPISVTWHSIKGVKEESCSEIIDALTKDVADLNSTLISTLSSSSYFYGKLIARAARLALIAEEVCYVDVIPAIRKFLKDTIEPWLDGTFEANGFFYDTKWGGIVTKQGSMDSGTDFGFGVYNDHHYHIGYFLYAIAVLVKIDPMWGRKYRPQTYSLMADFMNLSRRETSHYTRLRCFDLWKLHSWAGGLTEFADGRNQESTSEAVSAYYSSALMGLAYGDTHLVAIGSTLSAMEIHSAQTWWHIKEESNLYVEEYTKNNRVVGVLWSNKRDSGLWFAPPDWKECRLGIQVLPLLPITEVVFSDARFVRELVQWTTPALARRGVGEGWKGFVYALEGMYDKTSALEKTRRLTSYDDGNSRTNLLWWIHTRGDEAEECDRGNNFCWFRHYSL</sequence>
<comment type="similarity">
    <text evidence="2">Belongs to the glycosyl hydrolase 81 family.</text>
</comment>
<feature type="domain" description="Glycosyl hydrolase family 81 C-terminal" evidence="13">
    <location>
        <begin position="1144"/>
        <end position="1497"/>
    </location>
</feature>
<gene>
    <name evidence="15" type="ORF">MTR67_011881</name>
</gene>
<dbReference type="PANTHER" id="PTHR31983">
    <property type="entry name" value="ENDO-1,3(4)-BETA-GLUCANASE 1"/>
    <property type="match status" value="1"/>
</dbReference>
<keyword evidence="5" id="KW-0378">Hydrolase</keyword>
<dbReference type="GO" id="GO:0043531">
    <property type="term" value="F:ADP binding"/>
    <property type="evidence" value="ECO:0007669"/>
    <property type="project" value="InterPro"/>
</dbReference>
<dbReference type="InterPro" id="IPR002182">
    <property type="entry name" value="NB-ARC"/>
</dbReference>
<dbReference type="PRINTS" id="PR00364">
    <property type="entry name" value="DISEASERSIST"/>
</dbReference>
<dbReference type="InterPro" id="IPR040451">
    <property type="entry name" value="GH81_N"/>
</dbReference>
<dbReference type="Gene3D" id="2.70.98.30">
    <property type="entry name" value="Golgi alpha-mannosidase II, domain 4"/>
    <property type="match status" value="1"/>
</dbReference>
<feature type="domain" description="Disease resistance protein At4g27190-like leucine-rich repeats" evidence="14">
    <location>
        <begin position="483"/>
        <end position="574"/>
    </location>
</feature>
<keyword evidence="9" id="KW-0624">Polysaccharide degradation</keyword>
<dbReference type="InterPro" id="IPR057135">
    <property type="entry name" value="At4g27190-like_LRR"/>
</dbReference>
<evidence type="ECO:0000256" key="2">
    <source>
        <dbReference type="ARBA" id="ARBA00010730"/>
    </source>
</evidence>
<evidence type="ECO:0000259" key="13">
    <source>
        <dbReference type="Pfam" id="PF17652"/>
    </source>
</evidence>
<dbReference type="Pfam" id="PF03639">
    <property type="entry name" value="Glyco_hydro_81"/>
    <property type="match status" value="1"/>
</dbReference>
<evidence type="ECO:0000313" key="15">
    <source>
        <dbReference type="EMBL" id="WMV18496.1"/>
    </source>
</evidence>
<dbReference type="EC" id="3.2.1.39" evidence="3"/>
<keyword evidence="6" id="KW-0119">Carbohydrate metabolism</keyword>
<feature type="compositionally biased region" description="Pro residues" evidence="10">
    <location>
        <begin position="816"/>
        <end position="833"/>
    </location>
</feature>
<keyword evidence="8" id="KW-0961">Cell wall biogenesis/degradation</keyword>
<dbReference type="GO" id="GO:0000272">
    <property type="term" value="P:polysaccharide catabolic process"/>
    <property type="evidence" value="ECO:0007669"/>
    <property type="project" value="UniProtKB-KW"/>
</dbReference>
<dbReference type="GO" id="GO:0042973">
    <property type="term" value="F:glucan endo-1,3-beta-D-glucosidase activity"/>
    <property type="evidence" value="ECO:0007669"/>
    <property type="project" value="UniProtKB-EC"/>
</dbReference>
<feature type="domain" description="Glycosyl hydrolase family 81 N-terminal" evidence="12">
    <location>
        <begin position="871"/>
        <end position="1137"/>
    </location>
</feature>
<dbReference type="GO" id="GO:0071555">
    <property type="term" value="P:cell wall organization"/>
    <property type="evidence" value="ECO:0007669"/>
    <property type="project" value="UniProtKB-KW"/>
</dbReference>
<dbReference type="PROSITE" id="PS52008">
    <property type="entry name" value="GH81"/>
    <property type="match status" value="1"/>
</dbReference>
<evidence type="ECO:0000256" key="10">
    <source>
        <dbReference type="SAM" id="MobiDB-lite"/>
    </source>
</evidence>
<keyword evidence="16" id="KW-1185">Reference proteome</keyword>
<feature type="domain" description="NB-ARC" evidence="11">
    <location>
        <begin position="105"/>
        <end position="159"/>
    </location>
</feature>
<organism evidence="15 16">
    <name type="scientific">Solanum verrucosum</name>
    <dbReference type="NCBI Taxonomy" id="315347"/>
    <lineage>
        <taxon>Eukaryota</taxon>
        <taxon>Viridiplantae</taxon>
        <taxon>Streptophyta</taxon>
        <taxon>Embryophyta</taxon>
        <taxon>Tracheophyta</taxon>
        <taxon>Spermatophyta</taxon>
        <taxon>Magnoliopsida</taxon>
        <taxon>eudicotyledons</taxon>
        <taxon>Gunneridae</taxon>
        <taxon>Pentapetalae</taxon>
        <taxon>asterids</taxon>
        <taxon>lamiids</taxon>
        <taxon>Solanales</taxon>
        <taxon>Solanaceae</taxon>
        <taxon>Solanoideae</taxon>
        <taxon>Solaneae</taxon>
        <taxon>Solanum</taxon>
    </lineage>
</organism>
<evidence type="ECO:0000259" key="14">
    <source>
        <dbReference type="Pfam" id="PF23247"/>
    </source>
</evidence>
<dbReference type="SUPFAM" id="SSF52540">
    <property type="entry name" value="P-loop containing nucleoside triphosphate hydrolases"/>
    <property type="match status" value="1"/>
</dbReference>
<dbReference type="Pfam" id="PF17652">
    <property type="entry name" value="Glyco_hydro81C"/>
    <property type="match status" value="1"/>
</dbReference>
<dbReference type="Pfam" id="PF00931">
    <property type="entry name" value="NB-ARC"/>
    <property type="match status" value="2"/>
</dbReference>
<dbReference type="InterPro" id="IPR042197">
    <property type="entry name" value="Apaf_helical"/>
</dbReference>
<evidence type="ECO:0000256" key="7">
    <source>
        <dbReference type="ARBA" id="ARBA00023295"/>
    </source>
</evidence>
<evidence type="ECO:0000256" key="5">
    <source>
        <dbReference type="ARBA" id="ARBA00022801"/>
    </source>
</evidence>
<dbReference type="Gene3D" id="3.40.50.300">
    <property type="entry name" value="P-loop containing nucleotide triphosphate hydrolases"/>
    <property type="match status" value="1"/>
</dbReference>
<dbReference type="InterPro" id="IPR040720">
    <property type="entry name" value="GH81_C"/>
</dbReference>
<evidence type="ECO:0000256" key="9">
    <source>
        <dbReference type="ARBA" id="ARBA00023326"/>
    </source>
</evidence>
<dbReference type="Gene3D" id="3.80.10.10">
    <property type="entry name" value="Ribonuclease Inhibitor"/>
    <property type="match status" value="1"/>
</dbReference>
<feature type="region of interest" description="Disordered" evidence="10">
    <location>
        <begin position="810"/>
        <end position="840"/>
    </location>
</feature>
<evidence type="ECO:0000313" key="16">
    <source>
        <dbReference type="Proteomes" id="UP001234989"/>
    </source>
</evidence>
<evidence type="ECO:0000259" key="11">
    <source>
        <dbReference type="Pfam" id="PF00931"/>
    </source>
</evidence>
<dbReference type="InterPro" id="IPR005200">
    <property type="entry name" value="Endo-beta-glucanase"/>
</dbReference>
<reference evidence="15" key="1">
    <citation type="submission" date="2023-08" db="EMBL/GenBank/DDBJ databases">
        <title>A de novo genome assembly of Solanum verrucosum Schlechtendal, a Mexican diploid species geographically isolated from the other diploid A-genome species in potato relatives.</title>
        <authorList>
            <person name="Hosaka K."/>
        </authorList>
    </citation>
    <scope>NUCLEOTIDE SEQUENCE</scope>
    <source>
        <tissue evidence="15">Young leaves</tissue>
    </source>
</reference>
<dbReference type="SUPFAM" id="SSF52047">
    <property type="entry name" value="RNI-like"/>
    <property type="match status" value="1"/>
</dbReference>
<proteinExistence type="inferred from homology"/>
<dbReference type="EMBL" id="CP133614">
    <property type="protein sequence ID" value="WMV18496.1"/>
    <property type="molecule type" value="Genomic_DNA"/>
</dbReference>
<keyword evidence="7" id="KW-0326">Glycosidase</keyword>
<dbReference type="Gene3D" id="1.10.8.430">
    <property type="entry name" value="Helical domain of apoptotic protease-activating factors"/>
    <property type="match status" value="1"/>
</dbReference>
<evidence type="ECO:0000256" key="1">
    <source>
        <dbReference type="ARBA" id="ARBA00000382"/>
    </source>
</evidence>
<evidence type="ECO:0000256" key="6">
    <source>
        <dbReference type="ARBA" id="ARBA00023277"/>
    </source>
</evidence>
<dbReference type="Pfam" id="PF23247">
    <property type="entry name" value="LRR_RPS2"/>
    <property type="match status" value="1"/>
</dbReference>
<protein>
    <recommendedName>
        <fullName evidence="3">glucan endo-1,3-beta-D-glucosidase</fullName>
        <ecNumber evidence="3">3.2.1.39</ecNumber>
    </recommendedName>
</protein>
<comment type="catalytic activity">
    <reaction evidence="1">
        <text>Hydrolysis of (1-&gt;3)-beta-D-glucosidic linkages in (1-&gt;3)-beta-D-glucans.</text>
        <dbReference type="EC" id="3.2.1.39"/>
    </reaction>
</comment>
<evidence type="ECO:0000256" key="4">
    <source>
        <dbReference type="ARBA" id="ARBA00022614"/>
    </source>
</evidence>
<name>A0AAF0Q7X3_SOLVR</name>
<evidence type="ECO:0000259" key="12">
    <source>
        <dbReference type="Pfam" id="PF03639"/>
    </source>
</evidence>
<dbReference type="GO" id="GO:0052861">
    <property type="term" value="F:endo-1,3(4)-beta-glucanase activity"/>
    <property type="evidence" value="ECO:0007669"/>
    <property type="project" value="InterPro"/>
</dbReference>
<accession>A0AAF0Q7X3</accession>
<dbReference type="SUPFAM" id="SSF52058">
    <property type="entry name" value="L domain-like"/>
    <property type="match status" value="1"/>
</dbReference>
<evidence type="ECO:0000256" key="3">
    <source>
        <dbReference type="ARBA" id="ARBA00012780"/>
    </source>
</evidence>
<feature type="domain" description="NB-ARC" evidence="11">
    <location>
        <begin position="22"/>
        <end position="97"/>
    </location>
</feature>
<dbReference type="PANTHER" id="PTHR31983:SF0">
    <property type="entry name" value="GLUCAN ENDO-1,3-BETA-D-GLUCOSIDASE 2"/>
    <property type="match status" value="1"/>
</dbReference>